<dbReference type="PROSITE" id="PS51257">
    <property type="entry name" value="PROKAR_LIPOPROTEIN"/>
    <property type="match status" value="1"/>
</dbReference>
<proteinExistence type="predicted"/>
<keyword evidence="2" id="KW-0732">Signal</keyword>
<gene>
    <name evidence="3" type="ORF">J1792_00300</name>
</gene>
<organism evidence="3 4">
    <name type="scientific">Streptomyces triculaminicus</name>
    <dbReference type="NCBI Taxonomy" id="2816232"/>
    <lineage>
        <taxon>Bacteria</taxon>
        <taxon>Bacillati</taxon>
        <taxon>Actinomycetota</taxon>
        <taxon>Actinomycetes</taxon>
        <taxon>Kitasatosporales</taxon>
        <taxon>Streptomycetaceae</taxon>
        <taxon>Streptomyces</taxon>
    </lineage>
</organism>
<feature type="chain" id="PRO_5038495113" description="Lipoprotein" evidence="2">
    <location>
        <begin position="27"/>
        <end position="226"/>
    </location>
</feature>
<dbReference type="EMBL" id="JAFMOF010000001">
    <property type="protein sequence ID" value="MBO0651296.1"/>
    <property type="molecule type" value="Genomic_DNA"/>
</dbReference>
<dbReference type="AlphaFoldDB" id="A0A939JJS6"/>
<evidence type="ECO:0008006" key="5">
    <source>
        <dbReference type="Google" id="ProtNLM"/>
    </source>
</evidence>
<evidence type="ECO:0000256" key="2">
    <source>
        <dbReference type="SAM" id="SignalP"/>
    </source>
</evidence>
<name>A0A939JJS6_9ACTN</name>
<reference evidence="3" key="1">
    <citation type="submission" date="2021-03" db="EMBL/GenBank/DDBJ databases">
        <title>Streptomyces strains.</title>
        <authorList>
            <person name="Lund M.B."/>
            <person name="Toerring T."/>
        </authorList>
    </citation>
    <scope>NUCLEOTIDE SEQUENCE</scope>
    <source>
        <strain evidence="3">JCM 4242</strain>
    </source>
</reference>
<accession>A0A939JJS6</accession>
<sequence>MANGLQRTIPLAAFLTILLMTGACDASNPAPPITPSAQRPTSSAPDSPPDSPPDASTVVGPAPADLHDVNWADVPVPGEFCGVPGLVRLGPTGEAMATSRTWGPVRFRRTKNVFYGDTDGDHRDEAVAFVGCDDNGATQNADIAVEYVVYAHAGKDLAVLGSITPRQKSTAYHTALARAEFAPGRIIVHEKWYRPNDAHCCPSGDATTIWTREGNRLTPGAPRITS</sequence>
<keyword evidence="4" id="KW-1185">Reference proteome</keyword>
<evidence type="ECO:0000313" key="3">
    <source>
        <dbReference type="EMBL" id="MBO0651296.1"/>
    </source>
</evidence>
<feature type="signal peptide" evidence="2">
    <location>
        <begin position="1"/>
        <end position="26"/>
    </location>
</feature>
<protein>
    <recommendedName>
        <fullName evidence="5">Lipoprotein</fullName>
    </recommendedName>
</protein>
<feature type="region of interest" description="Disordered" evidence="1">
    <location>
        <begin position="29"/>
        <end position="64"/>
    </location>
</feature>
<comment type="caution">
    <text evidence="3">The sequence shown here is derived from an EMBL/GenBank/DDBJ whole genome shotgun (WGS) entry which is preliminary data.</text>
</comment>
<dbReference type="Proteomes" id="UP000664781">
    <property type="component" value="Unassembled WGS sequence"/>
</dbReference>
<evidence type="ECO:0000313" key="4">
    <source>
        <dbReference type="Proteomes" id="UP000664781"/>
    </source>
</evidence>
<evidence type="ECO:0000256" key="1">
    <source>
        <dbReference type="SAM" id="MobiDB-lite"/>
    </source>
</evidence>